<dbReference type="Proteomes" id="UP000070121">
    <property type="component" value="Unassembled WGS sequence"/>
</dbReference>
<reference evidence="1 2" key="1">
    <citation type="submission" date="2014-02" db="EMBL/GenBank/DDBJ databases">
        <title>The genome sequence of Colletotrichum salicis CBS 607.94.</title>
        <authorList>
            <person name="Baroncelli R."/>
            <person name="Thon M.R."/>
        </authorList>
    </citation>
    <scope>NUCLEOTIDE SEQUENCE [LARGE SCALE GENOMIC DNA]</scope>
    <source>
        <strain evidence="1 2">CBS 607.94</strain>
    </source>
</reference>
<evidence type="ECO:0000313" key="1">
    <source>
        <dbReference type="EMBL" id="KXH68018.1"/>
    </source>
</evidence>
<sequence>MANASVKTAIRVARQVLELKDVDDFELEVEDADEDLLSNFRNCVFGKVVTRLCEIAGHTPDSISVEQTDGWGDITWDLV</sequence>
<dbReference type="OrthoDB" id="4808081at2759"/>
<organism evidence="1 2">
    <name type="scientific">Colletotrichum salicis</name>
    <dbReference type="NCBI Taxonomy" id="1209931"/>
    <lineage>
        <taxon>Eukaryota</taxon>
        <taxon>Fungi</taxon>
        <taxon>Dikarya</taxon>
        <taxon>Ascomycota</taxon>
        <taxon>Pezizomycotina</taxon>
        <taxon>Sordariomycetes</taxon>
        <taxon>Hypocreomycetidae</taxon>
        <taxon>Glomerellales</taxon>
        <taxon>Glomerellaceae</taxon>
        <taxon>Colletotrichum</taxon>
        <taxon>Colletotrichum acutatum species complex</taxon>
    </lineage>
</organism>
<gene>
    <name evidence="1" type="ORF">CSAL01_10741</name>
</gene>
<protein>
    <submittedName>
        <fullName evidence="1">Uncharacterized protein</fullName>
    </submittedName>
</protein>
<accession>A0A135V5U6</accession>
<keyword evidence="2" id="KW-1185">Reference proteome</keyword>
<dbReference type="EMBL" id="JFFI01000398">
    <property type="protein sequence ID" value="KXH68018.1"/>
    <property type="molecule type" value="Genomic_DNA"/>
</dbReference>
<name>A0A135V5U6_9PEZI</name>
<dbReference type="AlphaFoldDB" id="A0A135V5U6"/>
<proteinExistence type="predicted"/>
<evidence type="ECO:0000313" key="2">
    <source>
        <dbReference type="Proteomes" id="UP000070121"/>
    </source>
</evidence>
<comment type="caution">
    <text evidence="1">The sequence shown here is derived from an EMBL/GenBank/DDBJ whole genome shotgun (WGS) entry which is preliminary data.</text>
</comment>